<keyword evidence="16" id="KW-0675">Receptor</keyword>
<reference evidence="20" key="1">
    <citation type="journal article" date="2019" name="Int. J. Syst. Evol. Microbiol.">
        <title>The Global Catalogue of Microorganisms (GCM) 10K type strain sequencing project: providing services to taxonomists for standard genome sequencing and annotation.</title>
        <authorList>
            <consortium name="The Broad Institute Genomics Platform"/>
            <consortium name="The Broad Institute Genome Sequencing Center for Infectious Disease"/>
            <person name="Wu L."/>
            <person name="Ma J."/>
        </authorList>
    </citation>
    <scope>NUCLEOTIDE SEQUENCE [LARGE SCALE GENOMIC DNA]</scope>
    <source>
        <strain evidence="20">NBRC 103632</strain>
    </source>
</reference>
<comment type="caution">
    <text evidence="19">The sequence shown here is derived from an EMBL/GenBank/DDBJ whole genome shotgun (WGS) entry which is preliminary data.</text>
</comment>
<keyword evidence="15" id="KW-0843">Virulence</keyword>
<dbReference type="Pfam" id="PF08448">
    <property type="entry name" value="PAS_4"/>
    <property type="match status" value="1"/>
</dbReference>
<dbReference type="InterPro" id="IPR013655">
    <property type="entry name" value="PAS_fold_3"/>
</dbReference>
<evidence type="ECO:0000256" key="4">
    <source>
        <dbReference type="ARBA" id="ARBA00022543"/>
    </source>
</evidence>
<keyword evidence="4" id="KW-0600">Photoreceptor protein</keyword>
<dbReference type="InterPro" id="IPR000014">
    <property type="entry name" value="PAS"/>
</dbReference>
<dbReference type="PROSITE" id="PS50113">
    <property type="entry name" value="PAC"/>
    <property type="match status" value="2"/>
</dbReference>
<evidence type="ECO:0000256" key="11">
    <source>
        <dbReference type="ARBA" id="ARBA00022741"/>
    </source>
</evidence>
<evidence type="ECO:0000256" key="6">
    <source>
        <dbReference type="ARBA" id="ARBA00022606"/>
    </source>
</evidence>
<keyword evidence="8" id="KW-0288">FMN</keyword>
<keyword evidence="20" id="KW-1185">Reference proteome</keyword>
<dbReference type="Pfam" id="PF07536">
    <property type="entry name" value="HWE_HK"/>
    <property type="match status" value="1"/>
</dbReference>
<evidence type="ECO:0000256" key="7">
    <source>
        <dbReference type="ARBA" id="ARBA00022630"/>
    </source>
</evidence>
<evidence type="ECO:0000256" key="2">
    <source>
        <dbReference type="ARBA" id="ARBA00012438"/>
    </source>
</evidence>
<dbReference type="FunFam" id="3.30.450.20:FF:000099">
    <property type="entry name" value="Sensory box sensor histidine kinase"/>
    <property type="match status" value="1"/>
</dbReference>
<keyword evidence="13" id="KW-0067">ATP-binding</keyword>
<proteinExistence type="predicted"/>
<dbReference type="SMART" id="SM00086">
    <property type="entry name" value="PAC"/>
    <property type="match status" value="2"/>
</dbReference>
<protein>
    <recommendedName>
        <fullName evidence="3">Blue-light-activated histidine kinase</fullName>
        <ecNumber evidence="2">2.7.13.3</ecNumber>
    </recommendedName>
</protein>
<gene>
    <name evidence="19" type="ORF">GCM10007890_14620</name>
</gene>
<dbReference type="CDD" id="cd00130">
    <property type="entry name" value="PAS"/>
    <property type="match status" value="2"/>
</dbReference>
<dbReference type="AlphaFoldDB" id="A0AA37TA12"/>
<keyword evidence="11" id="KW-0547">Nucleotide-binding</keyword>
<evidence type="ECO:0000256" key="15">
    <source>
        <dbReference type="ARBA" id="ARBA00023026"/>
    </source>
</evidence>
<organism evidence="19 20">
    <name type="scientific">Methylobacterium tardum</name>
    <dbReference type="NCBI Taxonomy" id="374432"/>
    <lineage>
        <taxon>Bacteria</taxon>
        <taxon>Pseudomonadati</taxon>
        <taxon>Pseudomonadota</taxon>
        <taxon>Alphaproteobacteria</taxon>
        <taxon>Hyphomicrobiales</taxon>
        <taxon>Methylobacteriaceae</taxon>
        <taxon>Methylobacterium</taxon>
    </lineage>
</organism>
<dbReference type="InterPro" id="IPR001610">
    <property type="entry name" value="PAC"/>
</dbReference>
<keyword evidence="6" id="KW-0716">Sensory transduction</keyword>
<evidence type="ECO:0000256" key="3">
    <source>
        <dbReference type="ARBA" id="ARBA00021740"/>
    </source>
</evidence>
<keyword evidence="14" id="KW-0157">Chromophore</keyword>
<dbReference type="EMBL" id="BSPL01000011">
    <property type="protein sequence ID" value="GLS69449.1"/>
    <property type="molecule type" value="Genomic_DNA"/>
</dbReference>
<keyword evidence="7" id="KW-0285">Flavoprotein</keyword>
<evidence type="ECO:0000256" key="1">
    <source>
        <dbReference type="ARBA" id="ARBA00000085"/>
    </source>
</evidence>
<dbReference type="InterPro" id="IPR011102">
    <property type="entry name" value="Sig_transdc_His_kinase_HWE"/>
</dbReference>
<feature type="domain" description="PAC" evidence="18">
    <location>
        <begin position="241"/>
        <end position="293"/>
    </location>
</feature>
<evidence type="ECO:0000256" key="16">
    <source>
        <dbReference type="ARBA" id="ARBA00023170"/>
    </source>
</evidence>
<dbReference type="Gene3D" id="3.30.565.10">
    <property type="entry name" value="Histidine kinase-like ATPase, C-terminal domain"/>
    <property type="match status" value="1"/>
</dbReference>
<comment type="catalytic activity">
    <reaction evidence="1">
        <text>ATP + protein L-histidine = ADP + protein N-phospho-L-histidine.</text>
        <dbReference type="EC" id="2.7.13.3"/>
    </reaction>
</comment>
<evidence type="ECO:0000256" key="10">
    <source>
        <dbReference type="ARBA" id="ARBA00022737"/>
    </source>
</evidence>
<dbReference type="PANTHER" id="PTHR41523">
    <property type="entry name" value="TWO-COMPONENT SYSTEM SENSOR PROTEIN"/>
    <property type="match status" value="1"/>
</dbReference>
<dbReference type="InterPro" id="IPR013656">
    <property type="entry name" value="PAS_4"/>
</dbReference>
<dbReference type="Gene3D" id="3.30.450.20">
    <property type="entry name" value="PAS domain"/>
    <property type="match status" value="3"/>
</dbReference>
<dbReference type="EC" id="2.7.13.3" evidence="2"/>
<dbReference type="Pfam" id="PF08447">
    <property type="entry name" value="PAS_3"/>
    <property type="match status" value="2"/>
</dbReference>
<keyword evidence="5" id="KW-0597">Phosphoprotein</keyword>
<dbReference type="GO" id="GO:0004673">
    <property type="term" value="F:protein histidine kinase activity"/>
    <property type="evidence" value="ECO:0007669"/>
    <property type="project" value="UniProtKB-EC"/>
</dbReference>
<feature type="domain" description="PAS" evidence="17">
    <location>
        <begin position="168"/>
        <end position="238"/>
    </location>
</feature>
<name>A0AA37TA12_9HYPH</name>
<evidence type="ECO:0000313" key="19">
    <source>
        <dbReference type="EMBL" id="GLS69449.1"/>
    </source>
</evidence>
<evidence type="ECO:0000256" key="9">
    <source>
        <dbReference type="ARBA" id="ARBA00022679"/>
    </source>
</evidence>
<evidence type="ECO:0000256" key="5">
    <source>
        <dbReference type="ARBA" id="ARBA00022553"/>
    </source>
</evidence>
<dbReference type="SUPFAM" id="SSF55785">
    <property type="entry name" value="PYP-like sensor domain (PAS domain)"/>
    <property type="match status" value="2"/>
</dbReference>
<dbReference type="GO" id="GO:0005524">
    <property type="term" value="F:ATP binding"/>
    <property type="evidence" value="ECO:0007669"/>
    <property type="project" value="UniProtKB-KW"/>
</dbReference>
<dbReference type="SMART" id="SM00911">
    <property type="entry name" value="HWE_HK"/>
    <property type="match status" value="1"/>
</dbReference>
<evidence type="ECO:0000259" key="18">
    <source>
        <dbReference type="PROSITE" id="PS50113"/>
    </source>
</evidence>
<dbReference type="PROSITE" id="PS50112">
    <property type="entry name" value="PAS"/>
    <property type="match status" value="1"/>
</dbReference>
<keyword evidence="10" id="KW-0677">Repeat</keyword>
<dbReference type="SMART" id="SM00091">
    <property type="entry name" value="PAS"/>
    <property type="match status" value="3"/>
</dbReference>
<evidence type="ECO:0000256" key="13">
    <source>
        <dbReference type="ARBA" id="ARBA00022840"/>
    </source>
</evidence>
<dbReference type="InterPro" id="IPR035965">
    <property type="entry name" value="PAS-like_dom_sf"/>
</dbReference>
<keyword evidence="9" id="KW-0808">Transferase</keyword>
<keyword evidence="12" id="KW-0418">Kinase</keyword>
<accession>A0AA37TA12</accession>
<sequence>MGSNTSSPVWRPGQGEMAECIRAHDWAATPLGSIEHWSPRLKLAVEMVLANPLVASLVCGPDHILIYNDAAAALYGAHHPAALGQPLPKAFPAGWVTVETLYRRAFAGEVVQVHGQPLDTRGDGNPQADAFDAILTPVREEAGHVAYVHMVGTEIGRRTRAETALRASDEQLAAIFGNAAVGLSELAQDGRFLRANNELCRILGRTRDEVLRLTVMDVTYPDDVPPSLKAVSEALRTDQPASLDKRYMRPDSTFVWANSRVQPLHHGPDQPSTLLAVTADLTDRHGAEERLRESEERFRALASLVPVILWRSDASGTNFSENRSFLDYTGQLTGEVDDFGWLEPIHAHDRKAARELFRSGIESRQPISMQLRLHGRDGQYRWFLARQVPIFDAQGQVTEWFGAAMDIHELRELQERQAVMVGELQHRTRNLITVVRAIAQKTMAQTGPTETFCEQFNDRLSALARVQGLLSRSDQEPITLRGLIRTELDAFGVSAMQNRVALEGPRVVLRKASVQTLALALHELATNAHKYGALASAQGELWVSWDTYTAKAGEQRLSLLWLEEGIRKPEGQSAVQRGYGRELIEKALPYALKAHTSYELGEDELRCSIDLPLADTHERTVR</sequence>
<dbReference type="InterPro" id="IPR036890">
    <property type="entry name" value="HATPase_C_sf"/>
</dbReference>
<dbReference type="InterPro" id="IPR000700">
    <property type="entry name" value="PAS-assoc_C"/>
</dbReference>
<dbReference type="NCBIfam" id="TIGR00229">
    <property type="entry name" value="sensory_box"/>
    <property type="match status" value="2"/>
</dbReference>
<evidence type="ECO:0000313" key="20">
    <source>
        <dbReference type="Proteomes" id="UP001157440"/>
    </source>
</evidence>
<dbReference type="Proteomes" id="UP001157440">
    <property type="component" value="Unassembled WGS sequence"/>
</dbReference>
<evidence type="ECO:0000256" key="12">
    <source>
        <dbReference type="ARBA" id="ARBA00022777"/>
    </source>
</evidence>
<evidence type="ECO:0000256" key="14">
    <source>
        <dbReference type="ARBA" id="ARBA00022991"/>
    </source>
</evidence>
<evidence type="ECO:0000256" key="8">
    <source>
        <dbReference type="ARBA" id="ARBA00022643"/>
    </source>
</evidence>
<evidence type="ECO:0000259" key="17">
    <source>
        <dbReference type="PROSITE" id="PS50112"/>
    </source>
</evidence>
<dbReference type="PANTHER" id="PTHR41523:SF7">
    <property type="entry name" value="HISTIDINE KINASE"/>
    <property type="match status" value="1"/>
</dbReference>
<dbReference type="GO" id="GO:0009881">
    <property type="term" value="F:photoreceptor activity"/>
    <property type="evidence" value="ECO:0007669"/>
    <property type="project" value="UniProtKB-KW"/>
</dbReference>
<feature type="domain" description="PAC" evidence="18">
    <location>
        <begin position="367"/>
        <end position="419"/>
    </location>
</feature>